<name>A0ABQ6D8L5_9HYPH</name>
<keyword evidence="2" id="KW-1185">Reference proteome</keyword>
<sequence length="68" mass="7925">MVGKLPDDPPNHGQILRRPAFLELIQEALGEALGWQKQVVQRRPSPDLARLEIRWMVNPKRYCHVRIS</sequence>
<evidence type="ECO:0000313" key="1">
    <source>
        <dbReference type="EMBL" id="GLS46629.1"/>
    </source>
</evidence>
<dbReference type="EMBL" id="BSPG01000047">
    <property type="protein sequence ID" value="GLS46629.1"/>
    <property type="molecule type" value="Genomic_DNA"/>
</dbReference>
<accession>A0ABQ6D8L5</accession>
<evidence type="ECO:0008006" key="3">
    <source>
        <dbReference type="Google" id="ProtNLM"/>
    </source>
</evidence>
<dbReference type="Proteomes" id="UP001156881">
    <property type="component" value="Unassembled WGS sequence"/>
</dbReference>
<comment type="caution">
    <text evidence="1">The sequence shown here is derived from an EMBL/GenBank/DDBJ whole genome shotgun (WGS) entry which is preliminary data.</text>
</comment>
<gene>
    <name evidence="1" type="ORF">GCM10007884_46230</name>
</gene>
<protein>
    <recommendedName>
        <fullName evidence="3">Transposase</fullName>
    </recommendedName>
</protein>
<evidence type="ECO:0000313" key="2">
    <source>
        <dbReference type="Proteomes" id="UP001156881"/>
    </source>
</evidence>
<proteinExistence type="predicted"/>
<organism evidence="1 2">
    <name type="scientific">Methylobacterium brachythecii</name>
    <dbReference type="NCBI Taxonomy" id="1176177"/>
    <lineage>
        <taxon>Bacteria</taxon>
        <taxon>Pseudomonadati</taxon>
        <taxon>Pseudomonadota</taxon>
        <taxon>Alphaproteobacteria</taxon>
        <taxon>Hyphomicrobiales</taxon>
        <taxon>Methylobacteriaceae</taxon>
        <taxon>Methylobacterium</taxon>
    </lineage>
</organism>
<reference evidence="2" key="1">
    <citation type="journal article" date="2019" name="Int. J. Syst. Evol. Microbiol.">
        <title>The Global Catalogue of Microorganisms (GCM) 10K type strain sequencing project: providing services to taxonomists for standard genome sequencing and annotation.</title>
        <authorList>
            <consortium name="The Broad Institute Genomics Platform"/>
            <consortium name="The Broad Institute Genome Sequencing Center for Infectious Disease"/>
            <person name="Wu L."/>
            <person name="Ma J."/>
        </authorList>
    </citation>
    <scope>NUCLEOTIDE SEQUENCE [LARGE SCALE GENOMIC DNA]</scope>
    <source>
        <strain evidence="2">NBRC 107710</strain>
    </source>
</reference>